<dbReference type="AlphaFoldDB" id="A0A9D4MU15"/>
<proteinExistence type="predicted"/>
<organism evidence="1 2">
    <name type="scientific">Dreissena polymorpha</name>
    <name type="common">Zebra mussel</name>
    <name type="synonym">Mytilus polymorpha</name>
    <dbReference type="NCBI Taxonomy" id="45954"/>
    <lineage>
        <taxon>Eukaryota</taxon>
        <taxon>Metazoa</taxon>
        <taxon>Spiralia</taxon>
        <taxon>Lophotrochozoa</taxon>
        <taxon>Mollusca</taxon>
        <taxon>Bivalvia</taxon>
        <taxon>Autobranchia</taxon>
        <taxon>Heteroconchia</taxon>
        <taxon>Euheterodonta</taxon>
        <taxon>Imparidentia</taxon>
        <taxon>Neoheterodontei</taxon>
        <taxon>Myida</taxon>
        <taxon>Dreissenoidea</taxon>
        <taxon>Dreissenidae</taxon>
        <taxon>Dreissena</taxon>
    </lineage>
</organism>
<sequence>MLTSAYTASSYQEDPEIQILLYQAEELYSSILRGKTAQALHVLTIRSNSKRLKRKKNEHAQTSKTSQLLLNYHLPYAYCKARMLIKAGCTGCLMMHFQTVSNCVSVFAVAGYFNYLRSAYNYFKPTYSLYETHPEVYQKFVNGCRSATK</sequence>
<name>A0A9D4MU15_DREPO</name>
<accession>A0A9D4MU15</accession>
<comment type="caution">
    <text evidence="1">The sequence shown here is derived from an EMBL/GenBank/DDBJ whole genome shotgun (WGS) entry which is preliminary data.</text>
</comment>
<reference evidence="1" key="1">
    <citation type="journal article" date="2019" name="bioRxiv">
        <title>The Genome of the Zebra Mussel, Dreissena polymorpha: A Resource for Invasive Species Research.</title>
        <authorList>
            <person name="McCartney M.A."/>
            <person name="Auch B."/>
            <person name="Kono T."/>
            <person name="Mallez S."/>
            <person name="Zhang Y."/>
            <person name="Obille A."/>
            <person name="Becker A."/>
            <person name="Abrahante J.E."/>
            <person name="Garbe J."/>
            <person name="Badalamenti J.P."/>
            <person name="Herman A."/>
            <person name="Mangelson H."/>
            <person name="Liachko I."/>
            <person name="Sullivan S."/>
            <person name="Sone E.D."/>
            <person name="Koren S."/>
            <person name="Silverstein K.A.T."/>
            <person name="Beckman K.B."/>
            <person name="Gohl D.M."/>
        </authorList>
    </citation>
    <scope>NUCLEOTIDE SEQUENCE</scope>
    <source>
        <strain evidence="1">Duluth1</strain>
        <tissue evidence="1">Whole animal</tissue>
    </source>
</reference>
<reference evidence="1" key="2">
    <citation type="submission" date="2020-11" db="EMBL/GenBank/DDBJ databases">
        <authorList>
            <person name="McCartney M.A."/>
            <person name="Auch B."/>
            <person name="Kono T."/>
            <person name="Mallez S."/>
            <person name="Becker A."/>
            <person name="Gohl D.M."/>
            <person name="Silverstein K.A.T."/>
            <person name="Koren S."/>
            <person name="Bechman K.B."/>
            <person name="Herman A."/>
            <person name="Abrahante J.E."/>
            <person name="Garbe J."/>
        </authorList>
    </citation>
    <scope>NUCLEOTIDE SEQUENCE</scope>
    <source>
        <strain evidence="1">Duluth1</strain>
        <tissue evidence="1">Whole animal</tissue>
    </source>
</reference>
<dbReference type="EMBL" id="JAIWYP010000001">
    <property type="protein sequence ID" value="KAH3882220.1"/>
    <property type="molecule type" value="Genomic_DNA"/>
</dbReference>
<dbReference type="Proteomes" id="UP000828390">
    <property type="component" value="Unassembled WGS sequence"/>
</dbReference>
<gene>
    <name evidence="1" type="ORF">DPMN_006153</name>
</gene>
<keyword evidence="2" id="KW-1185">Reference proteome</keyword>
<protein>
    <submittedName>
        <fullName evidence="1">Uncharacterized protein</fullName>
    </submittedName>
</protein>
<evidence type="ECO:0000313" key="2">
    <source>
        <dbReference type="Proteomes" id="UP000828390"/>
    </source>
</evidence>
<evidence type="ECO:0000313" key="1">
    <source>
        <dbReference type="EMBL" id="KAH3882220.1"/>
    </source>
</evidence>